<organism evidence="4 5">
    <name type="scientific">Thalassobellus suaedae</name>
    <dbReference type="NCBI Taxonomy" id="3074124"/>
    <lineage>
        <taxon>Bacteria</taxon>
        <taxon>Pseudomonadati</taxon>
        <taxon>Bacteroidota</taxon>
        <taxon>Flavobacteriia</taxon>
        <taxon>Flavobacteriales</taxon>
        <taxon>Flavobacteriaceae</taxon>
        <taxon>Thalassobellus</taxon>
    </lineage>
</organism>
<name>A0ABY9XS63_9FLAO</name>
<dbReference type="CDD" id="cd18774">
    <property type="entry name" value="PDC2_HK_sensor"/>
    <property type="match status" value="1"/>
</dbReference>
<dbReference type="Proteomes" id="UP001302806">
    <property type="component" value="Chromosome"/>
</dbReference>
<reference evidence="4 5" key="1">
    <citation type="submission" date="2023-09" db="EMBL/GenBank/DDBJ databases">
        <title>Thalassobella suaedae gen. nov., sp. nov., a marine bacterium of the family Flavobacteriaceae isolated from a halophyte Suaeda japonica.</title>
        <authorList>
            <person name="Lee S.Y."/>
            <person name="Hwang C.Y."/>
        </authorList>
    </citation>
    <scope>NUCLEOTIDE SEQUENCE [LARGE SCALE GENOMIC DNA]</scope>
    <source>
        <strain evidence="4 5">HL-DH14</strain>
    </source>
</reference>
<dbReference type="SUPFAM" id="SSF158472">
    <property type="entry name" value="HAMP domain-like"/>
    <property type="match status" value="1"/>
</dbReference>
<dbReference type="InterPro" id="IPR003660">
    <property type="entry name" value="HAMP_dom"/>
</dbReference>
<proteinExistence type="predicted"/>
<keyword evidence="2" id="KW-0472">Membrane</keyword>
<dbReference type="Gene3D" id="6.10.340.10">
    <property type="match status" value="1"/>
</dbReference>
<evidence type="ECO:0000313" key="4">
    <source>
        <dbReference type="EMBL" id="WNH08647.1"/>
    </source>
</evidence>
<feature type="domain" description="HAMP" evidence="3">
    <location>
        <begin position="124"/>
        <end position="177"/>
    </location>
</feature>
<keyword evidence="1" id="KW-0175">Coiled coil</keyword>
<evidence type="ECO:0000259" key="3">
    <source>
        <dbReference type="PROSITE" id="PS50885"/>
    </source>
</evidence>
<keyword evidence="2" id="KW-1133">Transmembrane helix</keyword>
<feature type="transmembrane region" description="Helical" evidence="2">
    <location>
        <begin position="104"/>
        <end position="127"/>
    </location>
</feature>
<evidence type="ECO:0000313" key="5">
    <source>
        <dbReference type="Proteomes" id="UP001302806"/>
    </source>
</evidence>
<dbReference type="EMBL" id="CP134537">
    <property type="protein sequence ID" value="WNH08647.1"/>
    <property type="molecule type" value="Genomic_DNA"/>
</dbReference>
<protein>
    <recommendedName>
        <fullName evidence="3">HAMP domain-containing protein</fullName>
    </recommendedName>
</protein>
<dbReference type="PROSITE" id="PS50885">
    <property type="entry name" value="HAMP"/>
    <property type="match status" value="1"/>
</dbReference>
<accession>A0ABY9XS63</accession>
<evidence type="ECO:0000256" key="1">
    <source>
        <dbReference type="SAM" id="Coils"/>
    </source>
</evidence>
<keyword evidence="2" id="KW-0812">Transmembrane</keyword>
<feature type="coiled-coil region" evidence="1">
    <location>
        <begin position="216"/>
        <end position="243"/>
    </location>
</feature>
<gene>
    <name evidence="4" type="ORF">RHP51_16355</name>
</gene>
<dbReference type="RefSeq" id="WP_415865274.1">
    <property type="nucleotide sequence ID" value="NZ_CP134537.1"/>
</dbReference>
<sequence length="259" mass="29677">MSILLERTGMGNTGESYLVGEDYHMRSQSRFLPKETPFDILVKSEGLIKALSGKEGRGVYKDYRDIEVYGVYSQISISNLKLAILSEIDKIEVIAPLKDLKKRLLGLILIITFVAIVLSLFLTRIIANPIINMKKSLKIMADGDYNQTNEFVLNSNEIKEMFEALANLKKSLQGAVKFSNEIGKMNLNTHYIPKSQNDSLGKSLVKMRDKLIEFRNNENKNRISTKRQLVDGLENERRRLSRELHDGIEYFINIIKILY</sequence>
<evidence type="ECO:0000256" key="2">
    <source>
        <dbReference type="SAM" id="Phobius"/>
    </source>
</evidence>